<dbReference type="InterPro" id="IPR032875">
    <property type="entry name" value="Succ_CoA_lig_flav_dom"/>
</dbReference>
<gene>
    <name evidence="4" type="ORF">JM93_02752</name>
</gene>
<dbReference type="AlphaFoldDB" id="A0A562SXI3"/>
<organism evidence="4 5">
    <name type="scientific">Roseibium hamelinense</name>
    <dbReference type="NCBI Taxonomy" id="150831"/>
    <lineage>
        <taxon>Bacteria</taxon>
        <taxon>Pseudomonadati</taxon>
        <taxon>Pseudomonadota</taxon>
        <taxon>Alphaproteobacteria</taxon>
        <taxon>Hyphomicrobiales</taxon>
        <taxon>Stappiaceae</taxon>
        <taxon>Roseibium</taxon>
    </lineage>
</organism>
<proteinExistence type="predicted"/>
<dbReference type="InterPro" id="IPR016102">
    <property type="entry name" value="Succinyl-CoA_synth-like"/>
</dbReference>
<name>A0A562SXI3_9HYPH</name>
<dbReference type="InterPro" id="IPR003781">
    <property type="entry name" value="CoA-bd"/>
</dbReference>
<evidence type="ECO:0000256" key="1">
    <source>
        <dbReference type="ARBA" id="ARBA00022532"/>
    </source>
</evidence>
<dbReference type="EMBL" id="VLLF01000006">
    <property type="protein sequence ID" value="TWI86045.1"/>
    <property type="molecule type" value="Genomic_DNA"/>
</dbReference>
<dbReference type="InterPro" id="IPR013815">
    <property type="entry name" value="ATP_grasp_subdomain_1"/>
</dbReference>
<comment type="caution">
    <text evidence="4">The sequence shown here is derived from an EMBL/GenBank/DDBJ whole genome shotgun (WGS) entry which is preliminary data.</text>
</comment>
<dbReference type="Pfam" id="PF13607">
    <property type="entry name" value="Succ_CoA_lig"/>
    <property type="match status" value="1"/>
</dbReference>
<accession>A0A562SXI3</accession>
<dbReference type="GO" id="GO:0005524">
    <property type="term" value="F:ATP binding"/>
    <property type="evidence" value="ECO:0007669"/>
    <property type="project" value="UniProtKB-UniRule"/>
</dbReference>
<dbReference type="RefSeq" id="WP_145344197.1">
    <property type="nucleotide sequence ID" value="NZ_SMLY01000083.1"/>
</dbReference>
<dbReference type="InterPro" id="IPR011761">
    <property type="entry name" value="ATP-grasp"/>
</dbReference>
<sequence length="680" mass="70631">MTFRGLDRLLRPQYIAVIGGGTWCENVIRACHANDFQGTLEAVHPQRTEIAGCRAVPSLSNLPRPPDAAFVGINRHKTVKIVQELRSMGAGGAICFASGFQEAAEELSDGTGLQADLIAAAGAMPILGPNCYGYINALDGAALWPDQHGLARVKKGVAIVAQSSNIALNLTMQTRGLPVAYLVTAGNQAQIGISEIGSALLDDDRVTAIGLHIEGIDDLTAFEAFARKAHALGKPVVALKVGRSEQARAATVSHTASLAGSSAGASALFERLGIAEVRDLPVLLEALKVVHVAGALASPDLASLSCSGGEAGLIADLAIDTTLSFPALSNRQKAGLREALGPKVALANPLDYHTYIWGDANAMSRAFSAMMDGPPALGIVILDIPRLDRCDPAAWLKTVEAVKRAKAASGKPFAVLTSLSEGMPEALAAELIGNGIVPLSGLRDAMGALEAAYAAAAAPNPHPIHRPHVPDSLKTLNEEAAKRALSAFHLRVPQNRRADCPASAALAAQELLFPVVLKGLGIAHKSEAGAVALNLQDKNAVMTAACAMPAGSFLIEEMVTDVLAELLVGVINDPAHGLVLTLAAGGVLTEILNDRASLLLPVERTDVEAALETLSYARVLDGYRGASACDLEAIIDAVMAVQAYALSEPVAEIEINPLLCGADFAIAADALITCGEFHEP</sequence>
<keyword evidence="5" id="KW-1185">Reference proteome</keyword>
<dbReference type="SMART" id="SM00881">
    <property type="entry name" value="CoA_binding"/>
    <property type="match status" value="1"/>
</dbReference>
<protein>
    <submittedName>
        <fullName evidence="4">Acyl-CoA synthetase (NDP forming)</fullName>
    </submittedName>
</protein>
<dbReference type="GO" id="GO:0046872">
    <property type="term" value="F:metal ion binding"/>
    <property type="evidence" value="ECO:0007669"/>
    <property type="project" value="InterPro"/>
</dbReference>
<evidence type="ECO:0000313" key="5">
    <source>
        <dbReference type="Proteomes" id="UP000320593"/>
    </source>
</evidence>
<dbReference type="Pfam" id="PF13549">
    <property type="entry name" value="ATP-grasp_5"/>
    <property type="match status" value="1"/>
</dbReference>
<keyword evidence="2" id="KW-0547">Nucleotide-binding</keyword>
<evidence type="ECO:0000259" key="3">
    <source>
        <dbReference type="PROSITE" id="PS50975"/>
    </source>
</evidence>
<dbReference type="InterPro" id="IPR036291">
    <property type="entry name" value="NAD(P)-bd_dom_sf"/>
</dbReference>
<dbReference type="SUPFAM" id="SSF52210">
    <property type="entry name" value="Succinyl-CoA synthetase domains"/>
    <property type="match status" value="2"/>
</dbReference>
<feature type="domain" description="ATP-grasp" evidence="3">
    <location>
        <begin position="482"/>
        <end position="673"/>
    </location>
</feature>
<dbReference type="Gene3D" id="3.40.50.720">
    <property type="entry name" value="NAD(P)-binding Rossmann-like Domain"/>
    <property type="match status" value="1"/>
</dbReference>
<dbReference type="Proteomes" id="UP000320593">
    <property type="component" value="Unassembled WGS sequence"/>
</dbReference>
<dbReference type="SUPFAM" id="SSF56059">
    <property type="entry name" value="Glutathione synthetase ATP-binding domain-like"/>
    <property type="match status" value="1"/>
</dbReference>
<dbReference type="SUPFAM" id="SSF51735">
    <property type="entry name" value="NAD(P)-binding Rossmann-fold domains"/>
    <property type="match status" value="1"/>
</dbReference>
<evidence type="ECO:0000256" key="2">
    <source>
        <dbReference type="PROSITE-ProRule" id="PRU00409"/>
    </source>
</evidence>
<dbReference type="GO" id="GO:0006099">
    <property type="term" value="P:tricarboxylic acid cycle"/>
    <property type="evidence" value="ECO:0007669"/>
    <property type="project" value="UniProtKB-KW"/>
</dbReference>
<keyword evidence="2" id="KW-0067">ATP-binding</keyword>
<dbReference type="PANTHER" id="PTHR42793:SF4">
    <property type="entry name" value="BLL6376 PROTEIN"/>
    <property type="match status" value="1"/>
</dbReference>
<dbReference type="Gene3D" id="3.30.470.20">
    <property type="entry name" value="ATP-grasp fold, B domain"/>
    <property type="match status" value="1"/>
</dbReference>
<dbReference type="PROSITE" id="PS50975">
    <property type="entry name" value="ATP_GRASP"/>
    <property type="match status" value="1"/>
</dbReference>
<dbReference type="PANTHER" id="PTHR42793">
    <property type="entry name" value="COA BINDING DOMAIN CONTAINING PROTEIN"/>
    <property type="match status" value="1"/>
</dbReference>
<dbReference type="OrthoDB" id="9807426at2"/>
<keyword evidence="1" id="KW-0816">Tricarboxylic acid cycle</keyword>
<reference evidence="4 5" key="1">
    <citation type="submission" date="2019-07" db="EMBL/GenBank/DDBJ databases">
        <title>Genomic Encyclopedia of Archaeal and Bacterial Type Strains, Phase II (KMG-II): from individual species to whole genera.</title>
        <authorList>
            <person name="Goeker M."/>
        </authorList>
    </citation>
    <scope>NUCLEOTIDE SEQUENCE [LARGE SCALE GENOMIC DNA]</scope>
    <source>
        <strain evidence="4 5">ATCC BAA-252</strain>
    </source>
</reference>
<dbReference type="Gene3D" id="3.30.1490.20">
    <property type="entry name" value="ATP-grasp fold, A domain"/>
    <property type="match status" value="1"/>
</dbReference>
<dbReference type="Pfam" id="PF13380">
    <property type="entry name" value="CoA_binding_2"/>
    <property type="match status" value="1"/>
</dbReference>
<dbReference type="Gene3D" id="3.40.50.261">
    <property type="entry name" value="Succinyl-CoA synthetase domains"/>
    <property type="match status" value="2"/>
</dbReference>
<evidence type="ECO:0000313" key="4">
    <source>
        <dbReference type="EMBL" id="TWI86045.1"/>
    </source>
</evidence>